<protein>
    <recommendedName>
        <fullName evidence="2">Protein SCAR</fullName>
    </recommendedName>
    <alternativeName>
        <fullName evidence="2">Protein WAVE</fullName>
    </alternativeName>
</protein>
<dbReference type="PANTHER" id="PTHR12902">
    <property type="entry name" value="WASP-1"/>
    <property type="match status" value="1"/>
</dbReference>
<feature type="compositionally biased region" description="Low complexity" evidence="3">
    <location>
        <begin position="958"/>
        <end position="971"/>
    </location>
</feature>
<evidence type="ECO:0000256" key="2">
    <source>
        <dbReference type="RuleBase" id="RU367034"/>
    </source>
</evidence>
<evidence type="ECO:0000259" key="4">
    <source>
        <dbReference type="PROSITE" id="PS51082"/>
    </source>
</evidence>
<accession>A0A1U8BPK5</accession>
<dbReference type="GO" id="GO:0030036">
    <property type="term" value="P:actin cytoskeleton organization"/>
    <property type="evidence" value="ECO:0000318"/>
    <property type="project" value="GO_Central"/>
</dbReference>
<keyword evidence="2" id="KW-0009">Actin-binding</keyword>
<comment type="subcellular location">
    <subcellularLocation>
        <location evidence="2">Cytoplasm</location>
        <location evidence="2">Cytoskeleton</location>
    </subcellularLocation>
</comment>
<comment type="function">
    <text evidence="2">Involved in regulation of actin and microtubule organization. Part of a WAVE complex that activates the Arp2/3 complex.</text>
</comment>
<feature type="compositionally biased region" description="Basic and acidic residues" evidence="3">
    <location>
        <begin position="972"/>
        <end position="988"/>
    </location>
</feature>
<dbReference type="OrthoDB" id="753427at2759"/>
<feature type="region of interest" description="Disordered" evidence="3">
    <location>
        <begin position="860"/>
        <end position="906"/>
    </location>
</feature>
<dbReference type="AlphaFoldDB" id="A0A1U8BPK5"/>
<dbReference type="GO" id="GO:0071933">
    <property type="term" value="F:Arp2/3 complex binding"/>
    <property type="evidence" value="ECO:0000318"/>
    <property type="project" value="GO_Central"/>
</dbReference>
<evidence type="ECO:0000256" key="3">
    <source>
        <dbReference type="SAM" id="MobiDB-lite"/>
    </source>
</evidence>
<evidence type="ECO:0000313" key="6">
    <source>
        <dbReference type="RefSeq" id="XP_010279122.1"/>
    </source>
</evidence>
<dbReference type="Proteomes" id="UP000189703">
    <property type="component" value="Unplaced"/>
</dbReference>
<dbReference type="STRING" id="4432.A0A1U8BPK5"/>
<dbReference type="Gene3D" id="6.10.280.150">
    <property type="match status" value="2"/>
</dbReference>
<evidence type="ECO:0000313" key="5">
    <source>
        <dbReference type="Proteomes" id="UP000189703"/>
    </source>
</evidence>
<proteinExistence type="inferred from homology"/>
<evidence type="ECO:0000256" key="1">
    <source>
        <dbReference type="ARBA" id="ARBA00006993"/>
    </source>
</evidence>
<sequence length="1153" mass="128264">MPLVRFQVRNEYGLGTPELYNGANRDDPKAILDGVAVSGLVGILRQLGDLTEFAAEVFHGLQEQLLATASRSHKMMVRVRNIEEALPPLEKSITAQKNHIHFAYTTGFDWHVNIQTEQNHLNSYLPQYILDSYEDCRDPPRLHLLDKFDTGGPGACFKRYSDPSYFKRVMTNPELENAEKVQREKKVHKNKKKGLRQKNGEILHTVSISRCNGRAQLASPSIYRQSPCESITNINAGPKYDLENPSFGSRTRSANNICVSVGSPSMQTEEQEHYELSSSRLRVQSNNAHSSIVPDEQDEVLDDDFPHGSLQVQSAPKSSCVTWDEKTEIMEPTFQQCDSIVNNQDEDLELLPSSSYVSTLEKVASLGNVDPVNFSFGDENMTDETRADSSLRNMDGEDISFGDENIPDAIHGENQIDEIGSEPDNYVDALNTMESEIDTDIECQTKREVELPSSNLKGKENRDGAGLMHEMTTQNSDSSDLQSHTASYNSHNKEMSENFSNVDSVEVTTHVQPPPNLSTSANMKVSENTDLYEHIDSISVSRVNSFEVVSGPSPPSSCILNSQAQLSDNIINKSSKFQESYAEVSGAPLVQFWTNGGLLGLEPSKPPDFNVSNISNQNIISASKETIRPISHSDSSSGKLDTLIKTPEQREKNLNSVGEKYGPHGTSNPTDLPDELIRTGNEYQTKTTDPTECSTYCHNKQNNDMFRKDSLELPMTGNSVMTTGAELPVASEVKAPSGETSQENIKSTSTVFSLGHKLLVNGFQKKLQEPICHEQKKGQLRVAHQTSPDRTIREKQNSGSFAYSLPSSPPLEHMKISFHAINNSETSKLRLKFPDRHCPNEDIRDHIFASFQLLPEPAIIPQRDSGSESDDDTFCRSSPYMPDDLSHCSESNSEQWESGEMPGNKDHELYDALHRVSSAESISSSFELDGASHGNMYPNINWKNPDIKDGERPFHLAPSLDLPSLDSLDPSIDQKERKSDSEQNHLPDSRLQNPHEPPPPPPPLPPLQWCVVKPHPDVVEDNRGTLSEVNTHPNNLHILQNKSSQPTVPAPPKLPHIKEAIVCPPNNKDQQKLNGCKESRQDGHIKEVDEREDLLQQIRAKSFNLRRTTSTRPNFSPGPTTNVKVAAILEKANAIRQAFVGSDEGGDDNWSDD</sequence>
<dbReference type="RefSeq" id="XP_010279122.1">
    <property type="nucleotide sequence ID" value="XM_010280820.2"/>
</dbReference>
<dbReference type="OMA" id="HEGRGVN"/>
<dbReference type="GeneID" id="104613121"/>
<reference evidence="6" key="1">
    <citation type="submission" date="2025-08" db="UniProtKB">
        <authorList>
            <consortium name="RefSeq"/>
        </authorList>
    </citation>
    <scope>IDENTIFICATION</scope>
</reference>
<dbReference type="GO" id="GO:0005856">
    <property type="term" value="C:cytoskeleton"/>
    <property type="evidence" value="ECO:0007669"/>
    <property type="project" value="UniProtKB-SubCell"/>
</dbReference>
<organism evidence="5 6">
    <name type="scientific">Nelumbo nucifera</name>
    <name type="common">Sacred lotus</name>
    <dbReference type="NCBI Taxonomy" id="4432"/>
    <lineage>
        <taxon>Eukaryota</taxon>
        <taxon>Viridiplantae</taxon>
        <taxon>Streptophyta</taxon>
        <taxon>Embryophyta</taxon>
        <taxon>Tracheophyta</taxon>
        <taxon>Spermatophyta</taxon>
        <taxon>Magnoliopsida</taxon>
        <taxon>Proteales</taxon>
        <taxon>Nelumbonaceae</taxon>
        <taxon>Nelumbo</taxon>
    </lineage>
</organism>
<dbReference type="InterPro" id="IPR028288">
    <property type="entry name" value="SCAR/WAVE_fam"/>
</dbReference>
<dbReference type="GO" id="GO:0034237">
    <property type="term" value="F:protein kinase A regulatory subunit binding"/>
    <property type="evidence" value="ECO:0000318"/>
    <property type="project" value="GO_Central"/>
</dbReference>
<dbReference type="InterPro" id="IPR003124">
    <property type="entry name" value="WH2_dom"/>
</dbReference>
<feature type="region of interest" description="Disordered" evidence="3">
    <location>
        <begin position="951"/>
        <end position="1008"/>
    </location>
</feature>
<keyword evidence="2" id="KW-0963">Cytoplasm</keyword>
<keyword evidence="5" id="KW-1185">Reference proteome</keyword>
<dbReference type="GO" id="GO:0003779">
    <property type="term" value="F:actin binding"/>
    <property type="evidence" value="ECO:0007669"/>
    <property type="project" value="UniProtKB-UniRule"/>
</dbReference>
<dbReference type="InParanoid" id="A0A1U8BPK5"/>
<dbReference type="eggNOG" id="ENOG502QSPV">
    <property type="taxonomic scope" value="Eukaryota"/>
</dbReference>
<gene>
    <name evidence="6" type="primary">LOC104613121</name>
</gene>
<feature type="compositionally biased region" description="Pro residues" evidence="3">
    <location>
        <begin position="995"/>
        <end position="1006"/>
    </location>
</feature>
<dbReference type="GO" id="GO:2000601">
    <property type="term" value="P:positive regulation of Arp2/3 complex-mediated actin nucleation"/>
    <property type="evidence" value="ECO:0000318"/>
    <property type="project" value="GO_Central"/>
</dbReference>
<dbReference type="KEGG" id="nnu:104613121"/>
<name>A0A1U8BPK5_NELNU</name>
<keyword evidence="2" id="KW-0206">Cytoskeleton</keyword>
<feature type="domain" description="WH2" evidence="4">
    <location>
        <begin position="1090"/>
        <end position="1108"/>
    </location>
</feature>
<comment type="similarity">
    <text evidence="1 2">Belongs to the SCAR/WAVE family.</text>
</comment>
<dbReference type="FunCoup" id="A0A1U8BPK5">
    <property type="interactions" value="1472"/>
</dbReference>
<dbReference type="Gene3D" id="1.20.5.340">
    <property type="match status" value="1"/>
</dbReference>
<dbReference type="PANTHER" id="PTHR12902:SF33">
    <property type="entry name" value="PROTEIN SCAR3"/>
    <property type="match status" value="1"/>
</dbReference>
<dbReference type="PROSITE" id="PS51082">
    <property type="entry name" value="WH2"/>
    <property type="match status" value="1"/>
</dbReference>